<reference evidence="1 2" key="1">
    <citation type="journal article" date="2019" name="New Phytol.">
        <title>Comparative genomics reveals unique wood-decay strategies and fruiting body development in the Schizophyllaceae.</title>
        <authorList>
            <person name="Almasi E."/>
            <person name="Sahu N."/>
            <person name="Krizsan K."/>
            <person name="Balint B."/>
            <person name="Kovacs G.M."/>
            <person name="Kiss B."/>
            <person name="Cseklye J."/>
            <person name="Drula E."/>
            <person name="Henrissat B."/>
            <person name="Nagy I."/>
            <person name="Chovatia M."/>
            <person name="Adam C."/>
            <person name="LaButti K."/>
            <person name="Lipzen A."/>
            <person name="Riley R."/>
            <person name="Grigoriev I.V."/>
            <person name="Nagy L.G."/>
        </authorList>
    </citation>
    <scope>NUCLEOTIDE SEQUENCE [LARGE SCALE GENOMIC DNA]</scope>
    <source>
        <strain evidence="1 2">NL-1724</strain>
    </source>
</reference>
<comment type="caution">
    <text evidence="1">The sequence shown here is derived from an EMBL/GenBank/DDBJ whole genome shotgun (WGS) entry which is preliminary data.</text>
</comment>
<keyword evidence="2" id="KW-1185">Reference proteome</keyword>
<proteinExistence type="predicted"/>
<name>A0A550C244_9AGAR</name>
<accession>A0A550C244</accession>
<dbReference type="EMBL" id="VDMD01000032">
    <property type="protein sequence ID" value="TRM58875.1"/>
    <property type="molecule type" value="Genomic_DNA"/>
</dbReference>
<evidence type="ECO:0000313" key="2">
    <source>
        <dbReference type="Proteomes" id="UP000320762"/>
    </source>
</evidence>
<gene>
    <name evidence="1" type="ORF">BD626DRAFT_509907</name>
</gene>
<sequence>MEIYKTLVSERLRPSISGWIDLGLASCIRTEDIAFSGVSTRVTANDTHAAHFREVGS</sequence>
<dbReference type="AlphaFoldDB" id="A0A550C244"/>
<protein>
    <submittedName>
        <fullName evidence="1">Uncharacterized protein</fullName>
    </submittedName>
</protein>
<dbReference type="Proteomes" id="UP000320762">
    <property type="component" value="Unassembled WGS sequence"/>
</dbReference>
<organism evidence="1 2">
    <name type="scientific">Schizophyllum amplum</name>
    <dbReference type="NCBI Taxonomy" id="97359"/>
    <lineage>
        <taxon>Eukaryota</taxon>
        <taxon>Fungi</taxon>
        <taxon>Dikarya</taxon>
        <taxon>Basidiomycota</taxon>
        <taxon>Agaricomycotina</taxon>
        <taxon>Agaricomycetes</taxon>
        <taxon>Agaricomycetidae</taxon>
        <taxon>Agaricales</taxon>
        <taxon>Schizophyllaceae</taxon>
        <taxon>Schizophyllum</taxon>
    </lineage>
</organism>
<evidence type="ECO:0000313" key="1">
    <source>
        <dbReference type="EMBL" id="TRM58875.1"/>
    </source>
</evidence>